<reference evidence="2" key="1">
    <citation type="submission" date="2013-12" db="EMBL/GenBank/DDBJ databases">
        <title>The Genome Sequence of Aphanomyces invadans NJM9701.</title>
        <authorList>
            <consortium name="The Broad Institute Genomics Platform"/>
            <person name="Russ C."/>
            <person name="Tyler B."/>
            <person name="van West P."/>
            <person name="Dieguez-Uribeondo J."/>
            <person name="Young S.K."/>
            <person name="Zeng Q."/>
            <person name="Gargeya S."/>
            <person name="Fitzgerald M."/>
            <person name="Abouelleil A."/>
            <person name="Alvarado L."/>
            <person name="Chapman S.B."/>
            <person name="Gainer-Dewar J."/>
            <person name="Goldberg J."/>
            <person name="Griggs A."/>
            <person name="Gujja S."/>
            <person name="Hansen M."/>
            <person name="Howarth C."/>
            <person name="Imamovic A."/>
            <person name="Ireland A."/>
            <person name="Larimer J."/>
            <person name="McCowan C."/>
            <person name="Murphy C."/>
            <person name="Pearson M."/>
            <person name="Poon T.W."/>
            <person name="Priest M."/>
            <person name="Roberts A."/>
            <person name="Saif S."/>
            <person name="Shea T."/>
            <person name="Sykes S."/>
            <person name="Wortman J."/>
            <person name="Nusbaum C."/>
            <person name="Birren B."/>
        </authorList>
    </citation>
    <scope>NUCLEOTIDE SEQUENCE [LARGE SCALE GENOMIC DNA]</scope>
    <source>
        <strain evidence="2">NJM9701</strain>
    </source>
</reference>
<name>A0A024UFD4_9STRA</name>
<gene>
    <name evidence="2" type="ORF">H310_04639</name>
</gene>
<accession>A0A024UFD4</accession>
<dbReference type="VEuPathDB" id="FungiDB:H310_04639"/>
<proteinExistence type="predicted"/>
<feature type="region of interest" description="Disordered" evidence="1">
    <location>
        <begin position="50"/>
        <end position="91"/>
    </location>
</feature>
<organism evidence="2">
    <name type="scientific">Aphanomyces invadans</name>
    <dbReference type="NCBI Taxonomy" id="157072"/>
    <lineage>
        <taxon>Eukaryota</taxon>
        <taxon>Sar</taxon>
        <taxon>Stramenopiles</taxon>
        <taxon>Oomycota</taxon>
        <taxon>Saprolegniomycetes</taxon>
        <taxon>Saprolegniales</taxon>
        <taxon>Verrucalvaceae</taxon>
        <taxon>Aphanomyces</taxon>
    </lineage>
</organism>
<dbReference type="RefSeq" id="XP_008867299.1">
    <property type="nucleotide sequence ID" value="XM_008869077.1"/>
</dbReference>
<feature type="compositionally biased region" description="Low complexity" evidence="1">
    <location>
        <begin position="50"/>
        <end position="83"/>
    </location>
</feature>
<sequence>MRSSIDTSSPSSVSSSGHGSNSQLFNGFGCTFVRPSAHVCTTFLHVTTSSSISSPSSSLSSSPSSSSPLSSLSSSLPSSSSKSSGHRSNSQSLNGFGYTCVIPSAQTYTRSLHFSFFIPTRGDACPPVEDSSMKRNIATVSALTALDMCMVVIGVRGPGKGRECAR</sequence>
<dbReference type="AlphaFoldDB" id="A0A024UFD4"/>
<protein>
    <submittedName>
        <fullName evidence="2">Uncharacterized protein</fullName>
    </submittedName>
</protein>
<dbReference type="GeneID" id="20081689"/>
<evidence type="ECO:0000313" key="2">
    <source>
        <dbReference type="EMBL" id="ETW04343.1"/>
    </source>
</evidence>
<evidence type="ECO:0000256" key="1">
    <source>
        <dbReference type="SAM" id="MobiDB-lite"/>
    </source>
</evidence>
<dbReference type="EMBL" id="KI913958">
    <property type="protein sequence ID" value="ETW04343.1"/>
    <property type="molecule type" value="Genomic_DNA"/>
</dbReference>